<evidence type="ECO:0000256" key="3">
    <source>
        <dbReference type="ARBA" id="ARBA00022448"/>
    </source>
</evidence>
<keyword evidence="10 13" id="KW-0472">Membrane</keyword>
<feature type="transmembrane region" description="Helical" evidence="13">
    <location>
        <begin position="424"/>
        <end position="445"/>
    </location>
</feature>
<evidence type="ECO:0000256" key="12">
    <source>
        <dbReference type="RuleBase" id="RU362091"/>
    </source>
</evidence>
<evidence type="ECO:0000256" key="10">
    <source>
        <dbReference type="ARBA" id="ARBA00023136"/>
    </source>
</evidence>
<evidence type="ECO:0000256" key="1">
    <source>
        <dbReference type="ARBA" id="ARBA00004651"/>
    </source>
</evidence>
<evidence type="ECO:0000256" key="7">
    <source>
        <dbReference type="ARBA" id="ARBA00022989"/>
    </source>
</evidence>
<evidence type="ECO:0000256" key="5">
    <source>
        <dbReference type="ARBA" id="ARBA00022692"/>
    </source>
</evidence>
<feature type="transmembrane region" description="Helical" evidence="13">
    <location>
        <begin position="125"/>
        <end position="152"/>
    </location>
</feature>
<reference evidence="14 15" key="1">
    <citation type="journal article" date="2019" name="Int. J. Syst. Evol. Microbiol.">
        <title>The Global Catalogue of Microorganisms (GCM) 10K type strain sequencing project: providing services to taxonomists for standard genome sequencing and annotation.</title>
        <authorList>
            <consortium name="The Broad Institute Genomics Platform"/>
            <consortium name="The Broad Institute Genome Sequencing Center for Infectious Disease"/>
            <person name="Wu L."/>
            <person name="Ma J."/>
        </authorList>
    </citation>
    <scope>NUCLEOTIDE SEQUENCE [LARGE SCALE GENOMIC DNA]</scope>
    <source>
        <strain evidence="14 15">IBRC-M 10256</strain>
    </source>
</reference>
<dbReference type="GO" id="GO:0006814">
    <property type="term" value="P:sodium ion transport"/>
    <property type="evidence" value="ECO:0007669"/>
    <property type="project" value="UniProtKB-KW"/>
</dbReference>
<dbReference type="InterPro" id="IPR050277">
    <property type="entry name" value="Sodium:Solute_Symporter"/>
</dbReference>
<comment type="caution">
    <text evidence="14">The sequence shown here is derived from an EMBL/GenBank/DDBJ whole genome shotgun (WGS) entry which is preliminary data.</text>
</comment>
<evidence type="ECO:0000256" key="4">
    <source>
        <dbReference type="ARBA" id="ARBA00022475"/>
    </source>
</evidence>
<dbReference type="AlphaFoldDB" id="A0ABD5NT70"/>
<feature type="transmembrane region" description="Helical" evidence="13">
    <location>
        <begin position="164"/>
        <end position="186"/>
    </location>
</feature>
<dbReference type="RefSeq" id="WP_256533288.1">
    <property type="nucleotide sequence ID" value="NZ_CP101824.1"/>
</dbReference>
<evidence type="ECO:0000256" key="8">
    <source>
        <dbReference type="ARBA" id="ARBA00023053"/>
    </source>
</evidence>
<keyword evidence="15" id="KW-1185">Reference proteome</keyword>
<feature type="transmembrane region" description="Helical" evidence="13">
    <location>
        <begin position="76"/>
        <end position="96"/>
    </location>
</feature>
<keyword evidence="8" id="KW-0915">Sodium</keyword>
<evidence type="ECO:0000313" key="14">
    <source>
        <dbReference type="EMBL" id="MFC3959774.1"/>
    </source>
</evidence>
<gene>
    <name evidence="14" type="ORF">ACFOUR_15535</name>
</gene>
<dbReference type="Pfam" id="PF00474">
    <property type="entry name" value="SSF"/>
    <property type="match status" value="1"/>
</dbReference>
<feature type="transmembrane region" description="Helical" evidence="13">
    <location>
        <begin position="245"/>
        <end position="263"/>
    </location>
</feature>
<feature type="transmembrane region" description="Helical" evidence="13">
    <location>
        <begin position="323"/>
        <end position="340"/>
    </location>
</feature>
<dbReference type="PANTHER" id="PTHR48086:SF3">
    <property type="entry name" value="SODIUM_PROLINE SYMPORTER"/>
    <property type="match status" value="1"/>
</dbReference>
<keyword evidence="6" id="KW-0769">Symport</keyword>
<comment type="subcellular location">
    <subcellularLocation>
        <location evidence="1">Cell membrane</location>
        <topology evidence="1">Multi-pass membrane protein</topology>
    </subcellularLocation>
</comment>
<proteinExistence type="inferred from homology"/>
<feature type="transmembrane region" description="Helical" evidence="13">
    <location>
        <begin position="457"/>
        <end position="478"/>
    </location>
</feature>
<organism evidence="14 15">
    <name type="scientific">Halovivax cerinus</name>
    <dbReference type="NCBI Taxonomy" id="1487865"/>
    <lineage>
        <taxon>Archaea</taxon>
        <taxon>Methanobacteriati</taxon>
        <taxon>Methanobacteriota</taxon>
        <taxon>Stenosarchaea group</taxon>
        <taxon>Halobacteria</taxon>
        <taxon>Halobacteriales</taxon>
        <taxon>Natrialbaceae</taxon>
        <taxon>Halovivax</taxon>
    </lineage>
</organism>
<dbReference type="GO" id="GO:0015293">
    <property type="term" value="F:symporter activity"/>
    <property type="evidence" value="ECO:0007669"/>
    <property type="project" value="UniProtKB-KW"/>
</dbReference>
<keyword evidence="11" id="KW-0739">Sodium transport</keyword>
<protein>
    <submittedName>
        <fullName evidence="14">Sodium:solute symporter family protein</fullName>
    </submittedName>
</protein>
<dbReference type="InterPro" id="IPR001734">
    <property type="entry name" value="Na/solute_symporter"/>
</dbReference>
<comment type="similarity">
    <text evidence="2 12">Belongs to the sodium:solute symporter (SSF) (TC 2.A.21) family.</text>
</comment>
<dbReference type="PROSITE" id="PS50283">
    <property type="entry name" value="NA_SOLUT_SYMP_3"/>
    <property type="match status" value="1"/>
</dbReference>
<evidence type="ECO:0000256" key="11">
    <source>
        <dbReference type="ARBA" id="ARBA00023201"/>
    </source>
</evidence>
<evidence type="ECO:0000256" key="13">
    <source>
        <dbReference type="SAM" id="Phobius"/>
    </source>
</evidence>
<evidence type="ECO:0000256" key="9">
    <source>
        <dbReference type="ARBA" id="ARBA00023065"/>
    </source>
</evidence>
<dbReference type="Gene3D" id="1.20.1730.10">
    <property type="entry name" value="Sodium/glucose cotransporter"/>
    <property type="match status" value="1"/>
</dbReference>
<keyword evidence="9" id="KW-0406">Ion transport</keyword>
<dbReference type="EMBL" id="JBHSAQ010000013">
    <property type="protein sequence ID" value="MFC3959774.1"/>
    <property type="molecule type" value="Genomic_DNA"/>
</dbReference>
<feature type="transmembrane region" description="Helical" evidence="13">
    <location>
        <begin position="283"/>
        <end position="303"/>
    </location>
</feature>
<accession>A0ABD5NT70</accession>
<evidence type="ECO:0000256" key="2">
    <source>
        <dbReference type="ARBA" id="ARBA00006434"/>
    </source>
</evidence>
<keyword evidence="4" id="KW-1003">Cell membrane</keyword>
<keyword evidence="3" id="KW-0813">Transport</keyword>
<dbReference type="GO" id="GO:0005886">
    <property type="term" value="C:plasma membrane"/>
    <property type="evidence" value="ECO:0007669"/>
    <property type="project" value="UniProtKB-SubCell"/>
</dbReference>
<dbReference type="GeneID" id="73902400"/>
<evidence type="ECO:0000313" key="15">
    <source>
        <dbReference type="Proteomes" id="UP001595846"/>
    </source>
</evidence>
<keyword evidence="7 13" id="KW-1133">Transmembrane helix</keyword>
<dbReference type="PANTHER" id="PTHR48086">
    <property type="entry name" value="SODIUM/PROLINE SYMPORTER-RELATED"/>
    <property type="match status" value="1"/>
</dbReference>
<sequence>MVSVQALVALVTIGLYLLVVLAIGYQGWRVGKLEIEDWMAADRSLGITALTFTVAATIFSAFAFLGAGGITYMTGLPAMVGLTLQLFFAGIVFWIVGSRMWIVGAKYGYISPSDFLEDFYDSKPLALLASLVLILFSFPYVAIQLQGAGIIFEVATEGLVSSEVGAAILLAVGVVYVWLGGLRALAWTDIVQGVFMIVAMWLSAIVILATAFQGPTDLFAQLSAEFQAHFVLPGPGGVWTPTYTFTWFIVAVLGQMMLPQMFLRYFGGGSPATIKWSGVSASIYLFVFYLAVPFIALGGLIYFPEISNPDNIVPEMLFEFAPAWFASIAVAGAIAAAMSTKDSQLHAVSVLLTRDWYEEFVADGEIDERRETRFAKLLVPIIAIIAYVIAIQEFAILFWLLTFALEGTAQLAPIVVGALIWKRASAAGAIAGLVTGVTLVSLLLLERVAIPAPLDVGIFSGFYALLANTIVFVVVSYLTSPVPQENVDRIQGYLSDAQNRRWEDEGPSTPADD</sequence>
<feature type="transmembrane region" description="Helical" evidence="13">
    <location>
        <begin position="193"/>
        <end position="212"/>
    </location>
</feature>
<keyword evidence="5 13" id="KW-0812">Transmembrane</keyword>
<evidence type="ECO:0000256" key="6">
    <source>
        <dbReference type="ARBA" id="ARBA00022847"/>
    </source>
</evidence>
<dbReference type="InterPro" id="IPR038377">
    <property type="entry name" value="Na/Glc_symporter_sf"/>
</dbReference>
<feature type="transmembrane region" description="Helical" evidence="13">
    <location>
        <begin position="45"/>
        <end position="70"/>
    </location>
</feature>
<feature type="transmembrane region" description="Helical" evidence="13">
    <location>
        <begin position="6"/>
        <end position="25"/>
    </location>
</feature>
<dbReference type="CDD" id="cd10322">
    <property type="entry name" value="SLC5sbd"/>
    <property type="match status" value="1"/>
</dbReference>
<feature type="transmembrane region" description="Helical" evidence="13">
    <location>
        <begin position="377"/>
        <end position="404"/>
    </location>
</feature>
<name>A0ABD5NT70_9EURY</name>
<dbReference type="Proteomes" id="UP001595846">
    <property type="component" value="Unassembled WGS sequence"/>
</dbReference>